<gene>
    <name evidence="2" type="ORF">BaRGS_00033048</name>
</gene>
<feature type="compositionally biased region" description="Polar residues" evidence="1">
    <location>
        <begin position="84"/>
        <end position="100"/>
    </location>
</feature>
<accession>A0ABD0JM45</accession>
<evidence type="ECO:0000313" key="3">
    <source>
        <dbReference type="Proteomes" id="UP001519460"/>
    </source>
</evidence>
<feature type="region of interest" description="Disordered" evidence="1">
    <location>
        <begin position="73"/>
        <end position="100"/>
    </location>
</feature>
<evidence type="ECO:0000313" key="2">
    <source>
        <dbReference type="EMBL" id="KAK7475726.1"/>
    </source>
</evidence>
<dbReference type="AlphaFoldDB" id="A0ABD0JM45"/>
<sequence length="100" mass="11510">PEPHSGHFEEIKEELEALRQQASTRHKQVVQKIYNESKDTQAVILRHFNTVQSASLPQTEERVVRYTNEPEDEIHDLGDDQTLHKSNNARATQPTDPLLV</sequence>
<protein>
    <submittedName>
        <fullName evidence="2">Uncharacterized protein</fullName>
    </submittedName>
</protein>
<organism evidence="2 3">
    <name type="scientific">Batillaria attramentaria</name>
    <dbReference type="NCBI Taxonomy" id="370345"/>
    <lineage>
        <taxon>Eukaryota</taxon>
        <taxon>Metazoa</taxon>
        <taxon>Spiralia</taxon>
        <taxon>Lophotrochozoa</taxon>
        <taxon>Mollusca</taxon>
        <taxon>Gastropoda</taxon>
        <taxon>Caenogastropoda</taxon>
        <taxon>Sorbeoconcha</taxon>
        <taxon>Cerithioidea</taxon>
        <taxon>Batillariidae</taxon>
        <taxon>Batillaria</taxon>
    </lineage>
</organism>
<feature type="non-terminal residue" evidence="2">
    <location>
        <position position="1"/>
    </location>
</feature>
<reference evidence="2 3" key="1">
    <citation type="journal article" date="2023" name="Sci. Data">
        <title>Genome assembly of the Korean intertidal mud-creeper Batillaria attramentaria.</title>
        <authorList>
            <person name="Patra A.K."/>
            <person name="Ho P.T."/>
            <person name="Jun S."/>
            <person name="Lee S.J."/>
            <person name="Kim Y."/>
            <person name="Won Y.J."/>
        </authorList>
    </citation>
    <scope>NUCLEOTIDE SEQUENCE [LARGE SCALE GENOMIC DNA]</scope>
    <source>
        <strain evidence="2">Wonlab-2016</strain>
    </source>
</reference>
<proteinExistence type="predicted"/>
<comment type="caution">
    <text evidence="2">The sequence shown here is derived from an EMBL/GenBank/DDBJ whole genome shotgun (WGS) entry which is preliminary data.</text>
</comment>
<evidence type="ECO:0000256" key="1">
    <source>
        <dbReference type="SAM" id="MobiDB-lite"/>
    </source>
</evidence>
<dbReference type="Proteomes" id="UP001519460">
    <property type="component" value="Unassembled WGS sequence"/>
</dbReference>
<dbReference type="EMBL" id="JACVVK020000396">
    <property type="protein sequence ID" value="KAK7475726.1"/>
    <property type="molecule type" value="Genomic_DNA"/>
</dbReference>
<keyword evidence="3" id="KW-1185">Reference proteome</keyword>
<name>A0ABD0JM45_9CAEN</name>